<evidence type="ECO:0000313" key="2">
    <source>
        <dbReference type="Proteomes" id="UP000315914"/>
    </source>
</evidence>
<evidence type="ECO:0000313" key="1">
    <source>
        <dbReference type="EMBL" id="TWB70197.1"/>
    </source>
</evidence>
<protein>
    <submittedName>
        <fullName evidence="1">Uncharacterized protein</fullName>
    </submittedName>
</protein>
<dbReference type="AlphaFoldDB" id="A0A560I0K4"/>
<proteinExistence type="predicted"/>
<reference evidence="1 2" key="1">
    <citation type="submission" date="2019-06" db="EMBL/GenBank/DDBJ databases">
        <title>Genomic Encyclopedia of Type Strains, Phase IV (KMG-V): Genome sequencing to study the core and pangenomes of soil and plant-associated prokaryotes.</title>
        <authorList>
            <person name="Whitman W."/>
        </authorList>
    </citation>
    <scope>NUCLEOTIDE SEQUENCE [LARGE SCALE GENOMIC DNA]</scope>
    <source>
        <strain evidence="1 2">BR 10556</strain>
    </source>
</reference>
<dbReference type="EMBL" id="VITW01000008">
    <property type="protein sequence ID" value="TWB70197.1"/>
    <property type="molecule type" value="Genomic_DNA"/>
</dbReference>
<dbReference type="Proteomes" id="UP000315914">
    <property type="component" value="Unassembled WGS sequence"/>
</dbReference>
<comment type="caution">
    <text evidence="1">The sequence shown here is derived from an EMBL/GenBank/DDBJ whole genome shotgun (WGS) entry which is preliminary data.</text>
</comment>
<gene>
    <name evidence="1" type="ORF">FBZ95_108196</name>
</gene>
<organism evidence="1 2">
    <name type="scientific">Bradyrhizobium sacchari</name>
    <dbReference type="NCBI Taxonomy" id="1399419"/>
    <lineage>
        <taxon>Bacteria</taxon>
        <taxon>Pseudomonadati</taxon>
        <taxon>Pseudomonadota</taxon>
        <taxon>Alphaproteobacteria</taxon>
        <taxon>Hyphomicrobiales</taxon>
        <taxon>Nitrobacteraceae</taxon>
        <taxon>Bradyrhizobium</taxon>
    </lineage>
</organism>
<name>A0A560I0K4_9BRAD</name>
<keyword evidence="2" id="KW-1185">Reference proteome</keyword>
<accession>A0A560I0K4</accession>
<sequence>MIAPPQAGVISPLRSKIRVQGRRAVVGGLHPHLCGQPSMEIVPDKWADVHPTFAAVSPALAK</sequence>